<dbReference type="RefSeq" id="XP_056479642.1">
    <property type="nucleotide sequence ID" value="XM_056614601.1"/>
</dbReference>
<name>A0A9W9KN42_9EURO</name>
<dbReference type="Pfam" id="PF03221">
    <property type="entry name" value="HTH_Tnp_Tc5"/>
    <property type="match status" value="1"/>
</dbReference>
<evidence type="ECO:0000256" key="1">
    <source>
        <dbReference type="ARBA" id="ARBA00023125"/>
    </source>
</evidence>
<dbReference type="GO" id="GO:0005634">
    <property type="term" value="C:nucleus"/>
    <property type="evidence" value="ECO:0007669"/>
    <property type="project" value="TreeGrafter"/>
</dbReference>
<dbReference type="InterPro" id="IPR006600">
    <property type="entry name" value="HTH_CenpB_DNA-bd_dom"/>
</dbReference>
<evidence type="ECO:0000259" key="3">
    <source>
        <dbReference type="PROSITE" id="PS51253"/>
    </source>
</evidence>
<feature type="region of interest" description="Disordered" evidence="2">
    <location>
        <begin position="394"/>
        <end position="418"/>
    </location>
</feature>
<reference evidence="4" key="1">
    <citation type="submission" date="2022-11" db="EMBL/GenBank/DDBJ databases">
        <authorList>
            <person name="Petersen C."/>
        </authorList>
    </citation>
    <scope>NUCLEOTIDE SEQUENCE</scope>
    <source>
        <strain evidence="4">IBT 30761</strain>
    </source>
</reference>
<proteinExistence type="predicted"/>
<evidence type="ECO:0000256" key="2">
    <source>
        <dbReference type="SAM" id="MobiDB-lite"/>
    </source>
</evidence>
<keyword evidence="5" id="KW-1185">Reference proteome</keyword>
<dbReference type="Pfam" id="PF03184">
    <property type="entry name" value="DDE_1"/>
    <property type="match status" value="1"/>
</dbReference>
<dbReference type="InterPro" id="IPR050863">
    <property type="entry name" value="CenT-Element_Derived"/>
</dbReference>
<evidence type="ECO:0000313" key="4">
    <source>
        <dbReference type="EMBL" id="KAJ5111572.1"/>
    </source>
</evidence>
<dbReference type="Proteomes" id="UP001149074">
    <property type="component" value="Unassembled WGS sequence"/>
</dbReference>
<dbReference type="EMBL" id="JAPQKI010000002">
    <property type="protein sequence ID" value="KAJ5111572.1"/>
    <property type="molecule type" value="Genomic_DNA"/>
</dbReference>
<sequence length="564" mass="64620">MPDSPKTKEDRILHACQAAKRVKKPNISALAREHGVSRSLLSARLHGRGTLTSRKPTNKALEETQEQAIIRWIDQLDEYGISPTPKMIEGCANQILCRNTPDDTRPRHVGNAWVYRFISRLPQKFKLIKQKPIEKKRLTSEDIGLQTAWFDRLEIVMRNIPSCNIYNFDETGFQLGQGKPQKVVTKYQQHAAKGNPSSGSRESVTAIECICADGSDVVPPYFIFSGRYHLQKWYESNVPGEWKINLSKTGYTNDDIAFKWLQHFDKHTKSRARGQQRLLLFDGHGSHLTYEFIAYCHDNKITPFCFLPKTTHFIQPLDGQAFQTYKFHYKTNNNRIAQWGGSTTDKADFLEQIPEARDKASQQRIIRESFTKRGIYPLRPQIILDQLNADREPTPDLQIFDGETPPPASSSNNSPPKTIRKLRRSISKAENFIQKSPGLNESFVKRLDRVFKSSLETFELATQLNADYHNRLIPATSKKNKSRKTVPKVFGEVNVKDTKRHIAIDKEREAKRAEDRARKQQIPLGAKTPRKSPEQPNMPTKESVRPQISYPGVVTLDEPVYFPI</sequence>
<dbReference type="GO" id="GO:0003677">
    <property type="term" value="F:DNA binding"/>
    <property type="evidence" value="ECO:0007669"/>
    <property type="project" value="UniProtKB-KW"/>
</dbReference>
<dbReference type="GeneID" id="81353580"/>
<dbReference type="PROSITE" id="PS51253">
    <property type="entry name" value="HTH_CENPB"/>
    <property type="match status" value="1"/>
</dbReference>
<dbReference type="OrthoDB" id="4324149at2759"/>
<evidence type="ECO:0000313" key="5">
    <source>
        <dbReference type="Proteomes" id="UP001149074"/>
    </source>
</evidence>
<comment type="caution">
    <text evidence="4">The sequence shown here is derived from an EMBL/GenBank/DDBJ whole genome shotgun (WGS) entry which is preliminary data.</text>
</comment>
<gene>
    <name evidence="4" type="ORF">N7532_002107</name>
</gene>
<dbReference type="PANTHER" id="PTHR19303">
    <property type="entry name" value="TRANSPOSON"/>
    <property type="match status" value="1"/>
</dbReference>
<feature type="domain" description="HTH CENPB-type" evidence="3">
    <location>
        <begin position="53"/>
        <end position="127"/>
    </location>
</feature>
<dbReference type="InterPro" id="IPR004875">
    <property type="entry name" value="DDE_SF_endonuclease_dom"/>
</dbReference>
<keyword evidence="1" id="KW-0238">DNA-binding</keyword>
<protein>
    <recommendedName>
        <fullName evidence="3">HTH CENPB-type domain-containing protein</fullName>
    </recommendedName>
</protein>
<reference evidence="4" key="2">
    <citation type="journal article" date="2023" name="IMA Fungus">
        <title>Comparative genomic study of the Penicillium genus elucidates a diverse pangenome and 15 lateral gene transfer events.</title>
        <authorList>
            <person name="Petersen C."/>
            <person name="Sorensen T."/>
            <person name="Nielsen M.R."/>
            <person name="Sondergaard T.E."/>
            <person name="Sorensen J.L."/>
            <person name="Fitzpatrick D.A."/>
            <person name="Frisvad J.C."/>
            <person name="Nielsen K.L."/>
        </authorList>
    </citation>
    <scope>NUCLEOTIDE SEQUENCE</scope>
    <source>
        <strain evidence="4">IBT 30761</strain>
    </source>
</reference>
<feature type="region of interest" description="Disordered" evidence="2">
    <location>
        <begin position="504"/>
        <end position="549"/>
    </location>
</feature>
<dbReference type="AlphaFoldDB" id="A0A9W9KN42"/>
<organism evidence="4 5">
    <name type="scientific">Penicillium argentinense</name>
    <dbReference type="NCBI Taxonomy" id="1131581"/>
    <lineage>
        <taxon>Eukaryota</taxon>
        <taxon>Fungi</taxon>
        <taxon>Dikarya</taxon>
        <taxon>Ascomycota</taxon>
        <taxon>Pezizomycotina</taxon>
        <taxon>Eurotiomycetes</taxon>
        <taxon>Eurotiomycetidae</taxon>
        <taxon>Eurotiales</taxon>
        <taxon>Aspergillaceae</taxon>
        <taxon>Penicillium</taxon>
    </lineage>
</organism>
<feature type="compositionally biased region" description="Basic and acidic residues" evidence="2">
    <location>
        <begin position="504"/>
        <end position="518"/>
    </location>
</feature>
<accession>A0A9W9KN42</accession>
<dbReference type="PANTHER" id="PTHR19303:SF74">
    <property type="entry name" value="POGO TRANSPOSABLE ELEMENT WITH KRAB DOMAIN"/>
    <property type="match status" value="1"/>
</dbReference>